<keyword evidence="6" id="KW-0560">Oxidoreductase</keyword>
<evidence type="ECO:0000256" key="7">
    <source>
        <dbReference type="ARBA" id="ARBA00023098"/>
    </source>
</evidence>
<evidence type="ECO:0000313" key="13">
    <source>
        <dbReference type="EMBL" id="KFX51776.1"/>
    </source>
</evidence>
<dbReference type="eggNOG" id="KOG1201">
    <property type="taxonomic scope" value="Eukaryota"/>
</dbReference>
<dbReference type="GO" id="GO:0052650">
    <property type="term" value="F:all-trans-retinol dehydrogenase (NADP+) activity"/>
    <property type="evidence" value="ECO:0007669"/>
    <property type="project" value="UniProtKB-ARBA"/>
</dbReference>
<reference evidence="13" key="2">
    <citation type="journal article" date="2014" name="PLoS Genet.">
        <title>Signature gene expression reveals novel clues to the molecular mechanisms of dimorphic transition in Penicillium marneffei.</title>
        <authorList>
            <person name="Yang E."/>
            <person name="Wang G."/>
            <person name="Cai J."/>
            <person name="Woo P.C."/>
            <person name="Lau S.K."/>
            <person name="Yuen K.-Y."/>
            <person name="Chow W.-N."/>
            <person name="Lin X."/>
        </authorList>
    </citation>
    <scope>NUCLEOTIDE SEQUENCE</scope>
    <source>
        <strain evidence="13">PM1</strain>
    </source>
</reference>
<proteinExistence type="inferred from homology"/>
<comment type="caution">
    <text evidence="13">The sequence shown here is derived from an EMBL/GenBank/DDBJ whole genome shotgun (WGS) entry which is preliminary data.</text>
</comment>
<dbReference type="PRINTS" id="PR00081">
    <property type="entry name" value="GDHRDH"/>
</dbReference>
<name>A0A093VYS6_TALMA</name>
<keyword evidence="8" id="KW-0472">Membrane</keyword>
<dbReference type="HOGENOM" id="CLU_010194_5_2_1"/>
<dbReference type="Gene3D" id="3.40.50.720">
    <property type="entry name" value="NAD(P)-binding Rossmann-like Domain"/>
    <property type="match status" value="1"/>
</dbReference>
<dbReference type="PANTHER" id="PTHR24322:SF736">
    <property type="entry name" value="RETINOL DEHYDROGENASE 10"/>
    <property type="match status" value="1"/>
</dbReference>
<reference key="1">
    <citation type="journal article" date="2014" name="PLoS Genet.">
        <title>Signature Gene Expression Reveals Novel Clues to the Molecular Mechanisms of Dimorphic Transition in Penicillium marneffei.</title>
        <authorList>
            <person name="Yang E."/>
            <person name="Wang G."/>
            <person name="Cai J."/>
            <person name="Woo P.C."/>
            <person name="Lau S.K."/>
            <person name="Yuen K.-Y."/>
            <person name="Chow W.-N."/>
            <person name="Lin X."/>
        </authorList>
    </citation>
    <scope>NUCLEOTIDE SEQUENCE [LARGE SCALE GENOMIC DNA]</scope>
    <source>
        <strain>PM1</strain>
    </source>
</reference>
<accession>A0A093VYS6</accession>
<sequence>MDALATAQTLFFESIQKLPPPAQSILLSSTTRIVLAVVLAYALIKSFNRTLSSFVLNNWTSDKYAWSREIVLLTGGCSGIGQSVARDLASRGIKVIVADIQEPSTPLPKNIFFYKCDVTSPSSIHQAATHIRADHGDPTVLINNAGVGKEGTILDKPEAVIRLVFEVNTISHYWTVREFLPAMLKRNHGHVITIASAGSFLGLGEMTDYSCSKASALAFHEGLTQEIRHWYNAKKVRTSIIHPIWVKTPMLKPIIDSGLKLKQPMFEVEDVSKVIVKHILSGNSGQVVIPDRIGAASYIRALPNWTQEWIRDDISLDLKRVRDFVEARERGKRI</sequence>
<evidence type="ECO:0000256" key="4">
    <source>
        <dbReference type="ARBA" id="ARBA00022857"/>
    </source>
</evidence>
<evidence type="ECO:0000256" key="12">
    <source>
        <dbReference type="RuleBase" id="RU000363"/>
    </source>
</evidence>
<evidence type="ECO:0000256" key="6">
    <source>
        <dbReference type="ARBA" id="ARBA00023002"/>
    </source>
</evidence>
<dbReference type="InterPro" id="IPR002347">
    <property type="entry name" value="SDR_fam"/>
</dbReference>
<dbReference type="PANTHER" id="PTHR24322">
    <property type="entry name" value="PKSB"/>
    <property type="match status" value="1"/>
</dbReference>
<dbReference type="EMBL" id="JPOX01000004">
    <property type="protein sequence ID" value="KFX51776.1"/>
    <property type="molecule type" value="Genomic_DNA"/>
</dbReference>
<protein>
    <recommendedName>
        <fullName evidence="10">Short-chain dehydrogenase/reductase 3</fullName>
    </recommendedName>
    <alternativeName>
        <fullName evidence="11">Retinal short-chain dehydrogenase/reductase 1</fullName>
    </alternativeName>
</protein>
<keyword evidence="5" id="KW-1133">Transmembrane helix</keyword>
<evidence type="ECO:0000256" key="2">
    <source>
        <dbReference type="ARBA" id="ARBA00006484"/>
    </source>
</evidence>
<dbReference type="CDD" id="cd05339">
    <property type="entry name" value="17beta-HSDXI-like_SDR_c"/>
    <property type="match status" value="1"/>
</dbReference>
<evidence type="ECO:0000256" key="8">
    <source>
        <dbReference type="ARBA" id="ARBA00023136"/>
    </source>
</evidence>
<dbReference type="GO" id="GO:0016020">
    <property type="term" value="C:membrane"/>
    <property type="evidence" value="ECO:0007669"/>
    <property type="project" value="UniProtKB-SubCell"/>
</dbReference>
<evidence type="ECO:0000256" key="11">
    <source>
        <dbReference type="ARBA" id="ARBA00082544"/>
    </source>
</evidence>
<evidence type="ECO:0000256" key="9">
    <source>
        <dbReference type="ARBA" id="ARBA00059620"/>
    </source>
</evidence>
<keyword evidence="7" id="KW-0443">Lipid metabolism</keyword>
<dbReference type="Pfam" id="PF00106">
    <property type="entry name" value="adh_short"/>
    <property type="match status" value="1"/>
</dbReference>
<comment type="function">
    <text evidence="9">Catalyzes the reduction of all-trans-retinal to all-trans-retinol in the presence of NADPH.</text>
</comment>
<organism evidence="13">
    <name type="scientific">Talaromyces marneffei PM1</name>
    <dbReference type="NCBI Taxonomy" id="1077442"/>
    <lineage>
        <taxon>Eukaryota</taxon>
        <taxon>Fungi</taxon>
        <taxon>Dikarya</taxon>
        <taxon>Ascomycota</taxon>
        <taxon>Pezizomycotina</taxon>
        <taxon>Eurotiomycetes</taxon>
        <taxon>Eurotiomycetidae</taxon>
        <taxon>Eurotiales</taxon>
        <taxon>Trichocomaceae</taxon>
        <taxon>Talaromyces</taxon>
        <taxon>Talaromyces sect. Talaromyces</taxon>
    </lineage>
</organism>
<keyword evidence="3" id="KW-0812">Transmembrane</keyword>
<evidence type="ECO:0000256" key="3">
    <source>
        <dbReference type="ARBA" id="ARBA00022692"/>
    </source>
</evidence>
<evidence type="ECO:0000256" key="5">
    <source>
        <dbReference type="ARBA" id="ARBA00022989"/>
    </source>
</evidence>
<keyword evidence="4" id="KW-0521">NADP</keyword>
<comment type="similarity">
    <text evidence="2 12">Belongs to the short-chain dehydrogenases/reductases (SDR) family.</text>
</comment>
<dbReference type="FunFam" id="3.40.50.720:FF:000131">
    <property type="entry name" value="Short-chain dehydrogenase/reductase 3"/>
    <property type="match status" value="1"/>
</dbReference>
<evidence type="ECO:0000256" key="10">
    <source>
        <dbReference type="ARBA" id="ARBA00068717"/>
    </source>
</evidence>
<dbReference type="SUPFAM" id="SSF51735">
    <property type="entry name" value="NAD(P)-binding Rossmann-fold domains"/>
    <property type="match status" value="1"/>
</dbReference>
<dbReference type="AlphaFoldDB" id="A0A093VYS6"/>
<evidence type="ECO:0000256" key="1">
    <source>
        <dbReference type="ARBA" id="ARBA00004141"/>
    </source>
</evidence>
<comment type="subcellular location">
    <subcellularLocation>
        <location evidence="1">Membrane</location>
        <topology evidence="1">Multi-pass membrane protein</topology>
    </subcellularLocation>
</comment>
<dbReference type="PRINTS" id="PR00080">
    <property type="entry name" value="SDRFAMILY"/>
</dbReference>
<dbReference type="InterPro" id="IPR036291">
    <property type="entry name" value="NAD(P)-bd_dom_sf"/>
</dbReference>
<gene>
    <name evidence="13" type="ORF">GQ26_0041730</name>
</gene>